<dbReference type="OrthoDB" id="7547145at2"/>
<keyword evidence="2" id="KW-1185">Reference proteome</keyword>
<proteinExistence type="predicted"/>
<sequence>MDALIKTTRVEKLHLLSYSDPDGVAIVMPSLNVAKATETAKILLKRAGMTTTVFIVEDTVRQGFIKTLNDTAAQLRVRYLAYVAEDAFPGVDWLRSAHARLEETNRGLLAFNCGKWRGRIAAFGLVRLSWVKQLYGGPVFFPAYKAHKADNELTVIARVQDQLVYDPNCVLVEIDADKQFRETVPEDKPPFASVSVRAFPGSLRLTSYGPLLPSILCQWM</sequence>
<dbReference type="Proteomes" id="UP000095042">
    <property type="component" value="Unassembled WGS sequence"/>
</dbReference>
<evidence type="ECO:0000313" key="1">
    <source>
        <dbReference type="EMBL" id="ODR96801.1"/>
    </source>
</evidence>
<protein>
    <submittedName>
        <fullName evidence="1">Uncharacterized protein</fullName>
    </submittedName>
</protein>
<gene>
    <name evidence="1" type="ORF">AUC71_04350</name>
</gene>
<comment type="caution">
    <text evidence="1">The sequence shown here is derived from an EMBL/GenBank/DDBJ whole genome shotgun (WGS) entry which is preliminary data.</text>
</comment>
<dbReference type="RefSeq" id="WP_069625069.1">
    <property type="nucleotide sequence ID" value="NZ_LPWD01000455.1"/>
</dbReference>
<dbReference type="EMBL" id="LPWD01000455">
    <property type="protein sequence ID" value="ODR96801.1"/>
    <property type="molecule type" value="Genomic_DNA"/>
</dbReference>
<dbReference type="AlphaFoldDB" id="A0A1E3VU41"/>
<accession>A0A1E3VU41</accession>
<name>A0A1E3VU41_9HYPH</name>
<organism evidence="1 2">
    <name type="scientific">Methyloceanibacter marginalis</name>
    <dbReference type="NCBI Taxonomy" id="1774971"/>
    <lineage>
        <taxon>Bacteria</taxon>
        <taxon>Pseudomonadati</taxon>
        <taxon>Pseudomonadota</taxon>
        <taxon>Alphaproteobacteria</taxon>
        <taxon>Hyphomicrobiales</taxon>
        <taxon>Hyphomicrobiaceae</taxon>
        <taxon>Methyloceanibacter</taxon>
    </lineage>
</organism>
<reference evidence="1 2" key="1">
    <citation type="journal article" date="2016" name="Environ. Microbiol.">
        <title>New Methyloceanibacter diversity from North Sea sediments includes methanotroph containing solely the soluble methane monooxygenase.</title>
        <authorList>
            <person name="Vekeman B."/>
            <person name="Kerckhof F.M."/>
            <person name="Cremers G."/>
            <person name="de Vos P."/>
            <person name="Vandamme P."/>
            <person name="Boon N."/>
            <person name="Op den Camp H.J."/>
            <person name="Heylen K."/>
        </authorList>
    </citation>
    <scope>NUCLEOTIDE SEQUENCE [LARGE SCALE GENOMIC DNA]</scope>
    <source>
        <strain evidence="1 2">R-67177</strain>
    </source>
</reference>
<evidence type="ECO:0000313" key="2">
    <source>
        <dbReference type="Proteomes" id="UP000095042"/>
    </source>
</evidence>